<sequence length="58" mass="6207">MAITASCVPKKATEGMDCSCLTLDFNVAYSDARSHKQKKCITPTFNILKASSALPLEG</sequence>
<evidence type="ECO:0000313" key="2">
    <source>
        <dbReference type="Proteomes" id="UP001178461"/>
    </source>
</evidence>
<keyword evidence="2" id="KW-1185">Reference proteome</keyword>
<protein>
    <submittedName>
        <fullName evidence="1">Uncharacterized protein</fullName>
    </submittedName>
</protein>
<gene>
    <name evidence="1" type="ORF">PODLI_1B005325</name>
</gene>
<organism evidence="1 2">
    <name type="scientific">Podarcis lilfordi</name>
    <name type="common">Lilford's wall lizard</name>
    <dbReference type="NCBI Taxonomy" id="74358"/>
    <lineage>
        <taxon>Eukaryota</taxon>
        <taxon>Metazoa</taxon>
        <taxon>Chordata</taxon>
        <taxon>Craniata</taxon>
        <taxon>Vertebrata</taxon>
        <taxon>Euteleostomi</taxon>
        <taxon>Lepidosauria</taxon>
        <taxon>Squamata</taxon>
        <taxon>Bifurcata</taxon>
        <taxon>Unidentata</taxon>
        <taxon>Episquamata</taxon>
        <taxon>Laterata</taxon>
        <taxon>Lacertibaenia</taxon>
        <taxon>Lacertidae</taxon>
        <taxon>Podarcis</taxon>
    </lineage>
</organism>
<accession>A0AA35LF29</accession>
<name>A0AA35LF29_9SAUR</name>
<dbReference type="Proteomes" id="UP001178461">
    <property type="component" value="Chromosome 15"/>
</dbReference>
<reference evidence="1" key="1">
    <citation type="submission" date="2022-12" db="EMBL/GenBank/DDBJ databases">
        <authorList>
            <person name="Alioto T."/>
            <person name="Alioto T."/>
            <person name="Gomez Garrido J."/>
        </authorList>
    </citation>
    <scope>NUCLEOTIDE SEQUENCE</scope>
</reference>
<dbReference type="EMBL" id="OX395141">
    <property type="protein sequence ID" value="CAI5794823.1"/>
    <property type="molecule type" value="Genomic_DNA"/>
</dbReference>
<evidence type="ECO:0000313" key="1">
    <source>
        <dbReference type="EMBL" id="CAI5794823.1"/>
    </source>
</evidence>
<proteinExistence type="predicted"/>
<dbReference type="AlphaFoldDB" id="A0AA35LF29"/>